<gene>
    <name evidence="7" type="ORF">GCM10022256_13410</name>
</gene>
<organism evidence="7 8">
    <name type="scientific">Frondihabitans peucedani</name>
    <dbReference type="NCBI Taxonomy" id="598626"/>
    <lineage>
        <taxon>Bacteria</taxon>
        <taxon>Bacillati</taxon>
        <taxon>Actinomycetota</taxon>
        <taxon>Actinomycetes</taxon>
        <taxon>Micrococcales</taxon>
        <taxon>Microbacteriaceae</taxon>
        <taxon>Frondihabitans</taxon>
    </lineage>
</organism>
<dbReference type="Pfam" id="PF01547">
    <property type="entry name" value="SBP_bac_1"/>
    <property type="match status" value="1"/>
</dbReference>
<evidence type="ECO:0000256" key="2">
    <source>
        <dbReference type="ARBA" id="ARBA00022729"/>
    </source>
</evidence>
<dbReference type="Proteomes" id="UP001501594">
    <property type="component" value="Unassembled WGS sequence"/>
</dbReference>
<accession>A0ABP8E0J6</accession>
<evidence type="ECO:0000256" key="3">
    <source>
        <dbReference type="ARBA" id="ARBA00023136"/>
    </source>
</evidence>
<dbReference type="SUPFAM" id="SSF53850">
    <property type="entry name" value="Periplasmic binding protein-like II"/>
    <property type="match status" value="1"/>
</dbReference>
<dbReference type="InterPro" id="IPR050490">
    <property type="entry name" value="Bact_solute-bd_prot1"/>
</dbReference>
<dbReference type="InterPro" id="IPR006059">
    <property type="entry name" value="SBP"/>
</dbReference>
<name>A0ABP8E0J6_9MICO</name>
<keyword evidence="2 6" id="KW-0732">Signal</keyword>
<feature type="chain" id="PRO_5047481473" evidence="6">
    <location>
        <begin position="22"/>
        <end position="448"/>
    </location>
</feature>
<evidence type="ECO:0000256" key="6">
    <source>
        <dbReference type="SAM" id="SignalP"/>
    </source>
</evidence>
<keyword evidence="3" id="KW-0472">Membrane</keyword>
<dbReference type="PANTHER" id="PTHR43649">
    <property type="entry name" value="ARABINOSE-BINDING PROTEIN-RELATED"/>
    <property type="match status" value="1"/>
</dbReference>
<reference evidence="8" key="1">
    <citation type="journal article" date="2019" name="Int. J. Syst. Evol. Microbiol.">
        <title>The Global Catalogue of Microorganisms (GCM) 10K type strain sequencing project: providing services to taxonomists for standard genome sequencing and annotation.</title>
        <authorList>
            <consortium name="The Broad Institute Genomics Platform"/>
            <consortium name="The Broad Institute Genome Sequencing Center for Infectious Disease"/>
            <person name="Wu L."/>
            <person name="Ma J."/>
        </authorList>
    </citation>
    <scope>NUCLEOTIDE SEQUENCE [LARGE SCALE GENOMIC DNA]</scope>
    <source>
        <strain evidence="8">JCM 17442</strain>
    </source>
</reference>
<dbReference type="CDD" id="cd13585">
    <property type="entry name" value="PBP2_TMBP_like"/>
    <property type="match status" value="1"/>
</dbReference>
<evidence type="ECO:0000313" key="7">
    <source>
        <dbReference type="EMBL" id="GAA4265729.1"/>
    </source>
</evidence>
<keyword evidence="8" id="KW-1185">Reference proteome</keyword>
<dbReference type="Gene3D" id="3.40.190.10">
    <property type="entry name" value="Periplasmic binding protein-like II"/>
    <property type="match status" value="1"/>
</dbReference>
<protein>
    <submittedName>
        <fullName evidence="7">Extracellular solute-binding protein</fullName>
    </submittedName>
</protein>
<proteinExistence type="predicted"/>
<evidence type="ECO:0000256" key="1">
    <source>
        <dbReference type="ARBA" id="ARBA00022475"/>
    </source>
</evidence>
<dbReference type="RefSeq" id="WP_344794345.1">
    <property type="nucleotide sequence ID" value="NZ_BAABAU010000001.1"/>
</dbReference>
<keyword evidence="4" id="KW-0564">Palmitate</keyword>
<comment type="caution">
    <text evidence="7">The sequence shown here is derived from an EMBL/GenBank/DDBJ whole genome shotgun (WGS) entry which is preliminary data.</text>
</comment>
<evidence type="ECO:0000256" key="5">
    <source>
        <dbReference type="ARBA" id="ARBA00023288"/>
    </source>
</evidence>
<dbReference type="EMBL" id="BAABAU010000001">
    <property type="protein sequence ID" value="GAA4265729.1"/>
    <property type="molecule type" value="Genomic_DNA"/>
</dbReference>
<dbReference type="PANTHER" id="PTHR43649:SF33">
    <property type="entry name" value="POLYGALACTURONAN_RHAMNOGALACTURONAN-BINDING PROTEIN YTCQ"/>
    <property type="match status" value="1"/>
</dbReference>
<dbReference type="PROSITE" id="PS51257">
    <property type="entry name" value="PROKAR_LIPOPROTEIN"/>
    <property type="match status" value="1"/>
</dbReference>
<feature type="signal peptide" evidence="6">
    <location>
        <begin position="1"/>
        <end position="21"/>
    </location>
</feature>
<evidence type="ECO:0000256" key="4">
    <source>
        <dbReference type="ARBA" id="ARBA00023139"/>
    </source>
</evidence>
<keyword evidence="1" id="KW-1003">Cell membrane</keyword>
<sequence length="448" mass="46822">MKKSKLLGLAAVAVAATVALAGCSSGSSSNGSGSGSGSGTSAAACKASSGKVTLNFTTWVPNMDKVVALWNKENPDIQVKVSIVANGNSGTYQNFFNQLKAGNAPDIGQVEYDTLPAFRVQDGLADIGSCSGISKAKSDFSDGLWNQVTFGEGKSVYAVPQDSGPMALYYRKDLFKAAGIPVPTTWAEYADAAVKIKAKGGNITNFAKGDVNQFAGLVSQAGGQWFNTDNGTWDVNMTSGASKKVADYWQDLISKKLVNTLPSFTDQWNNAYNTGQDWTWVSAVWGANTISSGAPKTSGDWAVAPMPQWNAGDNAAAAWGGSSNVVFKGSKHPAEASKFLIWLNTSTEALSALNKEANLYPASSTGADLPALTSGVEFYGNQAIYKEFATAAENIKPFTWGPTMTQTYSDVSDGFGSAISGNGTLLDALKSGQTKTIAALKAQSIAVK</sequence>
<evidence type="ECO:0000313" key="8">
    <source>
        <dbReference type="Proteomes" id="UP001501594"/>
    </source>
</evidence>
<keyword evidence="5" id="KW-0449">Lipoprotein</keyword>